<evidence type="ECO:0000259" key="12">
    <source>
        <dbReference type="Pfam" id="PF18448"/>
    </source>
</evidence>
<dbReference type="InterPro" id="IPR050386">
    <property type="entry name" value="Glycosyl_hydrolase_5"/>
</dbReference>
<dbReference type="Pfam" id="PF00150">
    <property type="entry name" value="Cellulase"/>
    <property type="match status" value="1"/>
</dbReference>
<dbReference type="InterPro" id="IPR001547">
    <property type="entry name" value="Glyco_hydro_5"/>
</dbReference>
<dbReference type="InterPro" id="IPR017853">
    <property type="entry name" value="GH"/>
</dbReference>
<feature type="domain" description="Endoglucanase B carbohydrate binding" evidence="12">
    <location>
        <begin position="447"/>
        <end position="551"/>
    </location>
</feature>
<evidence type="ECO:0000256" key="1">
    <source>
        <dbReference type="ARBA" id="ARBA00005641"/>
    </source>
</evidence>
<evidence type="ECO:0000256" key="8">
    <source>
        <dbReference type="RuleBase" id="RU361153"/>
    </source>
</evidence>
<accession>A0ABY8WK76</accession>
<evidence type="ECO:0000256" key="4">
    <source>
        <dbReference type="ARBA" id="ARBA00023001"/>
    </source>
</evidence>
<keyword evidence="5" id="KW-0119">Carbohydrate metabolism</keyword>
<dbReference type="SUPFAM" id="SSF81296">
    <property type="entry name" value="E set domains"/>
    <property type="match status" value="1"/>
</dbReference>
<dbReference type="Proteomes" id="UP001240150">
    <property type="component" value="Chromosome"/>
</dbReference>
<keyword evidence="4" id="KW-0136">Cellulose degradation</keyword>
<dbReference type="Gene3D" id="2.60.40.10">
    <property type="entry name" value="Immunoglobulins"/>
    <property type="match status" value="1"/>
</dbReference>
<gene>
    <name evidence="13" type="ORF">ACTOB_001031</name>
</gene>
<evidence type="ECO:0000259" key="10">
    <source>
        <dbReference type="Pfam" id="PF00150"/>
    </source>
</evidence>
<dbReference type="Pfam" id="PF18448">
    <property type="entry name" value="CBM46"/>
    <property type="match status" value="1"/>
</dbReference>
<name>A0ABY8WK76_9ACTN</name>
<dbReference type="Pfam" id="PF03442">
    <property type="entry name" value="CBM_X2"/>
    <property type="match status" value="1"/>
</dbReference>
<keyword evidence="14" id="KW-1185">Reference proteome</keyword>
<evidence type="ECO:0000256" key="9">
    <source>
        <dbReference type="SAM" id="SignalP"/>
    </source>
</evidence>
<dbReference type="EMBL" id="CP126980">
    <property type="protein sequence ID" value="WIM97503.1"/>
    <property type="molecule type" value="Genomic_DNA"/>
</dbReference>
<proteinExistence type="inferred from homology"/>
<evidence type="ECO:0000256" key="3">
    <source>
        <dbReference type="ARBA" id="ARBA00022801"/>
    </source>
</evidence>
<dbReference type="InterPro" id="IPR013783">
    <property type="entry name" value="Ig-like_fold"/>
</dbReference>
<evidence type="ECO:0000313" key="13">
    <source>
        <dbReference type="EMBL" id="WIM97503.1"/>
    </source>
</evidence>
<dbReference type="RefSeq" id="WP_284918903.1">
    <property type="nucleotide sequence ID" value="NZ_CP126980.1"/>
</dbReference>
<dbReference type="InterPro" id="IPR016282">
    <property type="entry name" value="Glyco_hydro_5_endoGlcnase_B"/>
</dbReference>
<feature type="signal peptide" evidence="9">
    <location>
        <begin position="1"/>
        <end position="26"/>
    </location>
</feature>
<dbReference type="PANTHER" id="PTHR31297:SF41">
    <property type="entry name" value="ENDOGLUCANASE, PUTATIVE (AFU_ORTHOLOGUE AFUA_5G01830)-RELATED"/>
    <property type="match status" value="1"/>
</dbReference>
<keyword evidence="6 8" id="KW-0326">Glycosidase</keyword>
<organism evidence="13 14">
    <name type="scientific">Actinoplanes oblitus</name>
    <dbReference type="NCBI Taxonomy" id="3040509"/>
    <lineage>
        <taxon>Bacteria</taxon>
        <taxon>Bacillati</taxon>
        <taxon>Actinomycetota</taxon>
        <taxon>Actinomycetes</taxon>
        <taxon>Micromonosporales</taxon>
        <taxon>Micromonosporaceae</taxon>
        <taxon>Actinoplanes</taxon>
    </lineage>
</organism>
<dbReference type="InterPro" id="IPR014756">
    <property type="entry name" value="Ig_E-set"/>
</dbReference>
<evidence type="ECO:0000313" key="14">
    <source>
        <dbReference type="Proteomes" id="UP001240150"/>
    </source>
</evidence>
<dbReference type="InterPro" id="IPR040946">
    <property type="entry name" value="CBM46"/>
</dbReference>
<evidence type="ECO:0000256" key="7">
    <source>
        <dbReference type="ARBA" id="ARBA00023326"/>
    </source>
</evidence>
<evidence type="ECO:0000256" key="6">
    <source>
        <dbReference type="ARBA" id="ARBA00023295"/>
    </source>
</evidence>
<protein>
    <submittedName>
        <fullName evidence="13">Cellulase family glycosylhydrolase</fullName>
    </submittedName>
</protein>
<evidence type="ECO:0000256" key="2">
    <source>
        <dbReference type="ARBA" id="ARBA00022729"/>
    </source>
</evidence>
<keyword evidence="7" id="KW-0624">Polysaccharide degradation</keyword>
<evidence type="ECO:0000259" key="11">
    <source>
        <dbReference type="Pfam" id="PF03442"/>
    </source>
</evidence>
<dbReference type="SUPFAM" id="SSF51445">
    <property type="entry name" value="(Trans)glycosidases"/>
    <property type="match status" value="1"/>
</dbReference>
<sequence>MTGRLRSLIATLLLAVGVLTPTAAQAAPLAAGSAVAAMQPGWNLGNTFDATGADETSWGNPRVTPELLAGIRAQGFRSIRIPVTWSQHLGPAPDYTIDPVALARLAEVVGWALDDGLYVMVNVHHDSWQWINRMPADHDAVLAEYTAIWTQVATAFRDASPRLLFESVNEPQFVTEKAALLAELNTAFHTVVRGSGGRNATRLLVMPTMHTNAGQAYLDELASTFTALGDPNLIATVHYYGYWPFSVNIAGGYRFDAAARQDLLDTFQRVHDTFVAKGIPVIIGEYGLLGFDRSTGTIEQGEKLKFFEFFGHQARISRVTTMLWDNGQHFDRTALTWRDPELYEQMRSSWRTRSGTASSDVVFTAATGPITAKTVTLNLNGTSFSGLRLGRTTLRRGVDYSLAGDQLTLSTGLLRRLLGDRAYGVRSTLSVRFSHGVPWRLDILSYDTATLSGATGTVDAFTLPAAFHGDRLATMTAVYADGSYAGPQNWTAYKEYDATFHPDYAAGTIGLTPAFFAEVTDGAPVTLTFIFWSGATVTYHVTRTGTTVTGTAD</sequence>
<dbReference type="Gene3D" id="3.20.20.80">
    <property type="entry name" value="Glycosidases"/>
    <property type="match status" value="1"/>
</dbReference>
<feature type="chain" id="PRO_5046684011" evidence="9">
    <location>
        <begin position="27"/>
        <end position="553"/>
    </location>
</feature>
<reference evidence="13 14" key="1">
    <citation type="submission" date="2023-06" db="EMBL/GenBank/DDBJ databases">
        <authorList>
            <person name="Yushchuk O."/>
            <person name="Binda E."/>
            <person name="Ruckert-Reed C."/>
            <person name="Fedorenko V."/>
            <person name="Kalinowski J."/>
            <person name="Marinelli F."/>
        </authorList>
    </citation>
    <scope>NUCLEOTIDE SEQUENCE [LARGE SCALE GENOMIC DNA]</scope>
    <source>
        <strain evidence="13 14">NRRL 3884</strain>
    </source>
</reference>
<feature type="domain" description="Carbohydrate binding X2" evidence="11">
    <location>
        <begin position="358"/>
        <end position="443"/>
    </location>
</feature>
<keyword evidence="2 9" id="KW-0732">Signal</keyword>
<evidence type="ECO:0000256" key="5">
    <source>
        <dbReference type="ARBA" id="ARBA00023277"/>
    </source>
</evidence>
<dbReference type="PIRSF" id="PIRSF001043">
    <property type="entry name" value="Endoglucanase_B"/>
    <property type="match status" value="1"/>
</dbReference>
<feature type="domain" description="Glycoside hydrolase family 5" evidence="10">
    <location>
        <begin position="55"/>
        <end position="328"/>
    </location>
</feature>
<comment type="similarity">
    <text evidence="1 8">Belongs to the glycosyl hydrolase 5 (cellulase A) family.</text>
</comment>
<dbReference type="PANTHER" id="PTHR31297">
    <property type="entry name" value="GLUCAN ENDO-1,6-BETA-GLUCOSIDASE B"/>
    <property type="match status" value="1"/>
</dbReference>
<dbReference type="InterPro" id="IPR005102">
    <property type="entry name" value="Carbo-bd_X2"/>
</dbReference>
<keyword evidence="3 8" id="KW-0378">Hydrolase</keyword>